<dbReference type="PANTHER" id="PTHR10272:SF0">
    <property type="entry name" value="PLATELET-ACTIVATING FACTOR ACETYLHYDROLASE"/>
    <property type="match status" value="1"/>
</dbReference>
<protein>
    <submittedName>
        <fullName evidence="5">Dienelactone hydrolase</fullName>
    </submittedName>
</protein>
<evidence type="ECO:0000256" key="1">
    <source>
        <dbReference type="ARBA" id="ARBA00022801"/>
    </source>
</evidence>
<organism evidence="5 6">
    <name type="scientific">Pigmentiphaga aceris</name>
    <dbReference type="NCBI Taxonomy" id="1940612"/>
    <lineage>
        <taxon>Bacteria</taxon>
        <taxon>Pseudomonadati</taxon>
        <taxon>Pseudomonadota</taxon>
        <taxon>Betaproteobacteria</taxon>
        <taxon>Burkholderiales</taxon>
        <taxon>Alcaligenaceae</taxon>
        <taxon>Pigmentiphaga</taxon>
    </lineage>
</organism>
<sequence>MRFFRFLCVALLSCWAGLSQAAGFTFIEVPASQGQPALRGAVWTPCNKAAGQIALGPMRIDGSEDCAIAGTQLPLIVFSHGSGGSFLGHHDTAAALADAGFVVAAINHPGDNFQDLSRQGSLSVFLTRPNDLTRLVDYLLGAWPGRSQLDADRIGVFGFSRGGFTGLVAAGGKPQWRMFTDLCPAASPVPLCTDIANGALPPMPENDSRIRAAVIVDPLPVFNRDGLSQLHVPIQLWASAQGGDGVTLERVTALRDALPVAPDWHVATGAGHFAFLAPCSAAMAEMAPEICRDGPGFDRTSFHRDFNAKVSAFFQRHLKRGGQ</sequence>
<evidence type="ECO:0000313" key="6">
    <source>
        <dbReference type="Proteomes" id="UP000325161"/>
    </source>
</evidence>
<feature type="chain" id="PRO_5022756837" evidence="4">
    <location>
        <begin position="22"/>
        <end position="323"/>
    </location>
</feature>
<proteinExistence type="predicted"/>
<dbReference type="InterPro" id="IPR016986">
    <property type="entry name" value="UCP031982_abhydr"/>
</dbReference>
<gene>
    <name evidence="5" type="ORF">FXN63_14515</name>
</gene>
<keyword evidence="3" id="KW-0443">Lipid metabolism</keyword>
<evidence type="ECO:0000256" key="2">
    <source>
        <dbReference type="ARBA" id="ARBA00022963"/>
    </source>
</evidence>
<keyword evidence="4" id="KW-0732">Signal</keyword>
<dbReference type="AlphaFoldDB" id="A0A5C0AWS3"/>
<dbReference type="Proteomes" id="UP000325161">
    <property type="component" value="Chromosome"/>
</dbReference>
<reference evidence="5 6" key="1">
    <citation type="submission" date="2019-08" db="EMBL/GenBank/DDBJ databases">
        <title>Amphibian skin-associated Pigmentiphaga: genome sequence and occurrence across geography and hosts.</title>
        <authorList>
            <person name="Bletz M.C."/>
            <person name="Bunk B."/>
            <person name="Sproeer C."/>
            <person name="Biwer P."/>
            <person name="Reiter S."/>
            <person name="Rabemananjara F.C.E."/>
            <person name="Schulz S."/>
            <person name="Overmann J."/>
            <person name="Vences M."/>
        </authorList>
    </citation>
    <scope>NUCLEOTIDE SEQUENCE [LARGE SCALE GENOMIC DNA]</scope>
    <source>
        <strain evidence="5 6">Mada1488</strain>
    </source>
</reference>
<name>A0A5C0AWS3_9BURK</name>
<accession>A0A5C0AWS3</accession>
<evidence type="ECO:0000256" key="4">
    <source>
        <dbReference type="SAM" id="SignalP"/>
    </source>
</evidence>
<dbReference type="EMBL" id="CP043046">
    <property type="protein sequence ID" value="QEI06912.1"/>
    <property type="molecule type" value="Genomic_DNA"/>
</dbReference>
<keyword evidence="6" id="KW-1185">Reference proteome</keyword>
<dbReference type="KEGG" id="pacr:FXN63_14515"/>
<dbReference type="PIRSF" id="PIRSF031982">
    <property type="entry name" value="UCP031982_abhydr"/>
    <property type="match status" value="1"/>
</dbReference>
<dbReference type="GO" id="GO:0003847">
    <property type="term" value="F:1-alkyl-2-acetylglycerophosphocholine esterase activity"/>
    <property type="evidence" value="ECO:0007669"/>
    <property type="project" value="TreeGrafter"/>
</dbReference>
<dbReference type="InterPro" id="IPR029058">
    <property type="entry name" value="AB_hydrolase_fold"/>
</dbReference>
<dbReference type="GO" id="GO:0016042">
    <property type="term" value="P:lipid catabolic process"/>
    <property type="evidence" value="ECO:0007669"/>
    <property type="project" value="UniProtKB-KW"/>
</dbReference>
<keyword evidence="1 5" id="KW-0378">Hydrolase</keyword>
<evidence type="ECO:0000313" key="5">
    <source>
        <dbReference type="EMBL" id="QEI06912.1"/>
    </source>
</evidence>
<feature type="signal peptide" evidence="4">
    <location>
        <begin position="1"/>
        <end position="21"/>
    </location>
</feature>
<dbReference type="Pfam" id="PF03403">
    <property type="entry name" value="PAF-AH_p_II"/>
    <property type="match status" value="1"/>
</dbReference>
<dbReference type="OrthoDB" id="192696at2"/>
<evidence type="ECO:0000256" key="3">
    <source>
        <dbReference type="ARBA" id="ARBA00023098"/>
    </source>
</evidence>
<dbReference type="SUPFAM" id="SSF53474">
    <property type="entry name" value="alpha/beta-Hydrolases"/>
    <property type="match status" value="1"/>
</dbReference>
<dbReference type="PANTHER" id="PTHR10272">
    <property type="entry name" value="PLATELET-ACTIVATING FACTOR ACETYLHYDROLASE"/>
    <property type="match status" value="1"/>
</dbReference>
<keyword evidence="2" id="KW-0442">Lipid degradation</keyword>
<dbReference type="Gene3D" id="3.40.50.1820">
    <property type="entry name" value="alpha/beta hydrolase"/>
    <property type="match status" value="1"/>
</dbReference>
<dbReference type="RefSeq" id="WP_148815959.1">
    <property type="nucleotide sequence ID" value="NZ_CP043046.1"/>
</dbReference>